<feature type="compositionally biased region" description="Polar residues" evidence="1">
    <location>
        <begin position="1"/>
        <end position="12"/>
    </location>
</feature>
<comment type="caution">
    <text evidence="2">The sequence shown here is derived from an EMBL/GenBank/DDBJ whole genome shotgun (WGS) entry which is preliminary data.</text>
</comment>
<feature type="compositionally biased region" description="Basic and acidic residues" evidence="1">
    <location>
        <begin position="24"/>
        <end position="40"/>
    </location>
</feature>
<feature type="compositionally biased region" description="Basic and acidic residues" evidence="1">
    <location>
        <begin position="164"/>
        <end position="185"/>
    </location>
</feature>
<protein>
    <submittedName>
        <fullName evidence="2">Uncharacterized protein</fullName>
    </submittedName>
</protein>
<evidence type="ECO:0000256" key="1">
    <source>
        <dbReference type="SAM" id="MobiDB-lite"/>
    </source>
</evidence>
<dbReference type="Proteomes" id="UP000803844">
    <property type="component" value="Unassembled WGS sequence"/>
</dbReference>
<dbReference type="OrthoDB" id="5421784at2759"/>
<evidence type="ECO:0000313" key="3">
    <source>
        <dbReference type="Proteomes" id="UP000803844"/>
    </source>
</evidence>
<organism evidence="2 3">
    <name type="scientific">Cryphonectria parasitica (strain ATCC 38755 / EP155)</name>
    <dbReference type="NCBI Taxonomy" id="660469"/>
    <lineage>
        <taxon>Eukaryota</taxon>
        <taxon>Fungi</taxon>
        <taxon>Dikarya</taxon>
        <taxon>Ascomycota</taxon>
        <taxon>Pezizomycotina</taxon>
        <taxon>Sordariomycetes</taxon>
        <taxon>Sordariomycetidae</taxon>
        <taxon>Diaporthales</taxon>
        <taxon>Cryphonectriaceae</taxon>
        <taxon>Cryphonectria-Endothia species complex</taxon>
        <taxon>Cryphonectria</taxon>
    </lineage>
</organism>
<dbReference type="RefSeq" id="XP_040781911.1">
    <property type="nucleotide sequence ID" value="XM_040920077.1"/>
</dbReference>
<name>A0A9P4YDA9_CRYP1</name>
<dbReference type="GeneID" id="63837206"/>
<proteinExistence type="predicted"/>
<gene>
    <name evidence="2" type="ORF">M406DRAFT_326361</name>
</gene>
<feature type="region of interest" description="Disordered" evidence="1">
    <location>
        <begin position="1"/>
        <end position="185"/>
    </location>
</feature>
<dbReference type="AlphaFoldDB" id="A0A9P4YDA9"/>
<sequence length="185" mass="19822">MQQRPAQQQHSVGASIAALAGRRTSRERAGSGPEMAERGFVRVSGRKLPPVLQYGGDGYTDPRNDRNSQGSDVSASVYRDSMAVFDPNHTPLTLGSPMRPESGIMTMHPGPRRTPVTSQTPSSIDSPTLPRSSTFPSPDALGQTLHSEGFSRDAVGRTLAPQDYSRDGAASRDSRGSGRFTEHVS</sequence>
<feature type="compositionally biased region" description="Polar residues" evidence="1">
    <location>
        <begin position="115"/>
        <end position="136"/>
    </location>
</feature>
<keyword evidence="3" id="KW-1185">Reference proteome</keyword>
<reference evidence="2" key="1">
    <citation type="journal article" date="2020" name="Phytopathology">
        <title>Genome sequence of the chestnut blight fungus Cryphonectria parasitica EP155: A fundamental resource for an archetypical invasive plant pathogen.</title>
        <authorList>
            <person name="Crouch J.A."/>
            <person name="Dawe A."/>
            <person name="Aerts A."/>
            <person name="Barry K."/>
            <person name="Churchill A.C.L."/>
            <person name="Grimwood J."/>
            <person name="Hillman B."/>
            <person name="Milgroom M.G."/>
            <person name="Pangilinan J."/>
            <person name="Smith M."/>
            <person name="Salamov A."/>
            <person name="Schmutz J."/>
            <person name="Yadav J."/>
            <person name="Grigoriev I.V."/>
            <person name="Nuss D."/>
        </authorList>
    </citation>
    <scope>NUCLEOTIDE SEQUENCE</scope>
    <source>
        <strain evidence="2">EP155</strain>
    </source>
</reference>
<dbReference type="EMBL" id="MU032344">
    <property type="protein sequence ID" value="KAF3770950.1"/>
    <property type="molecule type" value="Genomic_DNA"/>
</dbReference>
<evidence type="ECO:0000313" key="2">
    <source>
        <dbReference type="EMBL" id="KAF3770950.1"/>
    </source>
</evidence>
<accession>A0A9P4YDA9</accession>